<dbReference type="PANTHER" id="PTHR15184:SF71">
    <property type="entry name" value="ATP SYNTHASE SUBUNIT BETA, MITOCHONDRIAL"/>
    <property type="match status" value="1"/>
</dbReference>
<reference evidence="12 13" key="1">
    <citation type="journal article" date="2016" name="Nat. Commun.">
        <title>Thousands of microbial genomes shed light on interconnected biogeochemical processes in an aquifer system.</title>
        <authorList>
            <person name="Anantharaman K."/>
            <person name="Brown C.T."/>
            <person name="Hug L.A."/>
            <person name="Sharon I."/>
            <person name="Castelle C.J."/>
            <person name="Probst A.J."/>
            <person name="Thomas B.C."/>
            <person name="Singh A."/>
            <person name="Wilkins M.J."/>
            <person name="Karaoz U."/>
            <person name="Brodie E.L."/>
            <person name="Williams K.H."/>
            <person name="Hubbard S.S."/>
            <person name="Banfield J.F."/>
        </authorList>
    </citation>
    <scope>NUCLEOTIDE SEQUENCE [LARGE SCALE GENOMIC DNA]</scope>
</reference>
<dbReference type="Gene3D" id="3.40.50.300">
    <property type="entry name" value="P-loop containing nucleotide triphosphate hydrolases"/>
    <property type="match status" value="1"/>
</dbReference>
<dbReference type="InterPro" id="IPR000194">
    <property type="entry name" value="ATPase_F1/V1/A1_a/bsu_nucl-bd"/>
</dbReference>
<proteinExistence type="inferred from homology"/>
<accession>A0A1F7GFF2</accession>
<comment type="caution">
    <text evidence="12">The sequence shown here is derived from an EMBL/GenBank/DDBJ whole genome shotgun (WGS) entry which is preliminary data.</text>
</comment>
<evidence type="ECO:0000256" key="4">
    <source>
        <dbReference type="ARBA" id="ARBA00022741"/>
    </source>
</evidence>
<evidence type="ECO:0000256" key="2">
    <source>
        <dbReference type="ARBA" id="ARBA00008936"/>
    </source>
</evidence>
<keyword evidence="9" id="KW-0139">CF(1)</keyword>
<dbReference type="InterPro" id="IPR050053">
    <property type="entry name" value="ATPase_alpha/beta_chains"/>
</dbReference>
<keyword evidence="3" id="KW-0813">Transport</keyword>
<dbReference type="InterPro" id="IPR027417">
    <property type="entry name" value="P-loop_NTPase"/>
</dbReference>
<evidence type="ECO:0000256" key="5">
    <source>
        <dbReference type="ARBA" id="ARBA00022840"/>
    </source>
</evidence>
<dbReference type="SUPFAM" id="SSF50615">
    <property type="entry name" value="N-terminal domain of alpha and beta subunits of F1 ATP synthase"/>
    <property type="match status" value="1"/>
</dbReference>
<dbReference type="InterPro" id="IPR005722">
    <property type="entry name" value="ATP_synth_F1_bsu"/>
</dbReference>
<evidence type="ECO:0000256" key="10">
    <source>
        <dbReference type="ARBA" id="ARBA00023310"/>
    </source>
</evidence>
<evidence type="ECO:0000313" key="13">
    <source>
        <dbReference type="Proteomes" id="UP000177026"/>
    </source>
</evidence>
<dbReference type="InterPro" id="IPR055190">
    <property type="entry name" value="ATP-synt_VA_C"/>
</dbReference>
<keyword evidence="4" id="KW-0547">Nucleotide-binding</keyword>
<dbReference type="InterPro" id="IPR036121">
    <property type="entry name" value="ATPase_F1/V1/A1_a/bsu_N_sf"/>
</dbReference>
<dbReference type="SUPFAM" id="SSF47917">
    <property type="entry name" value="C-terminal domain of alpha and beta subunits of F1 ATP synthase"/>
    <property type="match status" value="1"/>
</dbReference>
<gene>
    <name evidence="12" type="ORF">A2866_05060</name>
</gene>
<evidence type="ECO:0000256" key="6">
    <source>
        <dbReference type="ARBA" id="ARBA00022967"/>
    </source>
</evidence>
<evidence type="ECO:0000256" key="7">
    <source>
        <dbReference type="ARBA" id="ARBA00023065"/>
    </source>
</evidence>
<dbReference type="Proteomes" id="UP000177026">
    <property type="component" value="Unassembled WGS sequence"/>
</dbReference>
<protein>
    <submittedName>
        <fullName evidence="12">F0F1 ATP synthase subunit beta</fullName>
    </submittedName>
</protein>
<evidence type="ECO:0000259" key="11">
    <source>
        <dbReference type="SMART" id="SM00382"/>
    </source>
</evidence>
<dbReference type="AlphaFoldDB" id="A0A1F7GFF2"/>
<keyword evidence="5" id="KW-0067">ATP-binding</keyword>
<evidence type="ECO:0000256" key="9">
    <source>
        <dbReference type="ARBA" id="ARBA00023196"/>
    </source>
</evidence>
<comment type="subcellular location">
    <subcellularLocation>
        <location evidence="1">Membrane</location>
    </subcellularLocation>
</comment>
<dbReference type="PANTHER" id="PTHR15184">
    <property type="entry name" value="ATP SYNTHASE"/>
    <property type="match status" value="1"/>
</dbReference>
<evidence type="ECO:0000313" key="12">
    <source>
        <dbReference type="EMBL" id="OGK17631.1"/>
    </source>
</evidence>
<dbReference type="Gene3D" id="1.10.1140.10">
    <property type="entry name" value="Bovine Mitochondrial F1-atpase, Atp Synthase Beta Chain, Chain D, domain 3"/>
    <property type="match status" value="1"/>
</dbReference>
<dbReference type="InterPro" id="IPR024034">
    <property type="entry name" value="ATPase_F1/V1_b/a_C"/>
</dbReference>
<evidence type="ECO:0000256" key="8">
    <source>
        <dbReference type="ARBA" id="ARBA00023136"/>
    </source>
</evidence>
<dbReference type="GO" id="GO:0046933">
    <property type="term" value="F:proton-transporting ATP synthase activity, rotational mechanism"/>
    <property type="evidence" value="ECO:0007669"/>
    <property type="project" value="InterPro"/>
</dbReference>
<name>A0A1F7GFF2_9BACT</name>
<keyword evidence="7" id="KW-0406">Ion transport</keyword>
<dbReference type="InterPro" id="IPR003593">
    <property type="entry name" value="AAA+_ATPase"/>
</dbReference>
<dbReference type="Pfam" id="PF22919">
    <property type="entry name" value="ATP-synt_VA_C"/>
    <property type="match status" value="1"/>
</dbReference>
<dbReference type="NCBIfam" id="TIGR01039">
    <property type="entry name" value="atpD"/>
    <property type="match status" value="1"/>
</dbReference>
<dbReference type="EMBL" id="MFZI01000082">
    <property type="protein sequence ID" value="OGK17631.1"/>
    <property type="molecule type" value="Genomic_DNA"/>
</dbReference>
<comment type="similarity">
    <text evidence="2">Belongs to the ATPase alpha/beta chains family.</text>
</comment>
<sequence>MDSKGRIVSVKGHIIEVEFETKPPIAHDVLVLEKDSSVKMEVFSSSSNVTFNCISLSPTKKLHRGAVVINTGESIKIPVGTSVLGRIMDIFGRPQDGNGEISVTEYRPIFGSDVSFGEVVVPKNVLETGIKAIDFFAPILKGGKVGLFGGAGVGKTVLLTEVIHNIVILNKEKSVSVFTGVGERTREGQELYESLKETKTLAQVALIYGAMGENPTVRFRTATAGVALAEYFRDVHNKDVLFFIDNIFRFAQAGYELATLMNTIPSEGGYQATLPTEMASFHERLVSSKNGSITSIEAIYVPSDDLTDSAVQSIFPYLDSNVILSRSVYQEGRFPAIDLLSSTSSALSEEVVGVSHFKALITSQNLLKKAVSLERIVSLVGESELSPDDQKAYKRARLIRNYMTQNFFVTETQTGKKGKRIPLADTVHDVNEVLDGKYDDYPPETFLYIGSIKESLTGIA</sequence>
<keyword evidence="10" id="KW-0066">ATP synthesis</keyword>
<feature type="domain" description="AAA+ ATPase" evidence="11">
    <location>
        <begin position="141"/>
        <end position="321"/>
    </location>
</feature>
<keyword evidence="8" id="KW-0472">Membrane</keyword>
<keyword evidence="6" id="KW-1278">Translocase</keyword>
<dbReference type="Pfam" id="PF00006">
    <property type="entry name" value="ATP-synt_ab"/>
    <property type="match status" value="1"/>
</dbReference>
<dbReference type="SUPFAM" id="SSF52540">
    <property type="entry name" value="P-loop containing nucleoside triphosphate hydrolases"/>
    <property type="match status" value="1"/>
</dbReference>
<dbReference type="SMART" id="SM00382">
    <property type="entry name" value="AAA"/>
    <property type="match status" value="1"/>
</dbReference>
<evidence type="ECO:0000256" key="1">
    <source>
        <dbReference type="ARBA" id="ARBA00004370"/>
    </source>
</evidence>
<dbReference type="GO" id="GO:0045259">
    <property type="term" value="C:proton-transporting ATP synthase complex"/>
    <property type="evidence" value="ECO:0007669"/>
    <property type="project" value="UniProtKB-KW"/>
</dbReference>
<dbReference type="GO" id="GO:0005524">
    <property type="term" value="F:ATP binding"/>
    <property type="evidence" value="ECO:0007669"/>
    <property type="project" value="UniProtKB-KW"/>
</dbReference>
<organism evidence="12 13">
    <name type="scientific">Candidatus Roizmanbacteria bacterium RIFCSPHIGHO2_01_FULL_39_8</name>
    <dbReference type="NCBI Taxonomy" id="1802033"/>
    <lineage>
        <taxon>Bacteria</taxon>
        <taxon>Candidatus Roizmaniibacteriota</taxon>
    </lineage>
</organism>
<dbReference type="Gene3D" id="2.40.10.170">
    <property type="match status" value="1"/>
</dbReference>
<evidence type="ECO:0000256" key="3">
    <source>
        <dbReference type="ARBA" id="ARBA00022448"/>
    </source>
</evidence>